<feature type="transmembrane region" description="Helical" evidence="1">
    <location>
        <begin position="200"/>
        <end position="223"/>
    </location>
</feature>
<dbReference type="STRING" id="1748243.Tel_05240"/>
<evidence type="ECO:0000259" key="2">
    <source>
        <dbReference type="Pfam" id="PF13559"/>
    </source>
</evidence>
<feature type="transmembrane region" description="Helical" evidence="1">
    <location>
        <begin position="36"/>
        <end position="66"/>
    </location>
</feature>
<evidence type="ECO:0000313" key="3">
    <source>
        <dbReference type="EMBL" id="ALP52599.1"/>
    </source>
</evidence>
<organism evidence="3 4">
    <name type="scientific">Candidatus Tenderia electrophaga</name>
    <dbReference type="NCBI Taxonomy" id="1748243"/>
    <lineage>
        <taxon>Bacteria</taxon>
        <taxon>Pseudomonadati</taxon>
        <taxon>Pseudomonadota</taxon>
        <taxon>Gammaproteobacteria</taxon>
        <taxon>Candidatus Tenderiales</taxon>
        <taxon>Candidatus Tenderiaceae</taxon>
        <taxon>Candidatus Tenderia</taxon>
    </lineage>
</organism>
<evidence type="ECO:0000256" key="1">
    <source>
        <dbReference type="SAM" id="Phobius"/>
    </source>
</evidence>
<feature type="domain" description="Protein-glutamine gamma-glutamyltransferase-like C-terminal" evidence="2">
    <location>
        <begin position="409"/>
        <end position="479"/>
    </location>
</feature>
<feature type="transmembrane region" description="Helical" evidence="1">
    <location>
        <begin position="328"/>
        <end position="350"/>
    </location>
</feature>
<dbReference type="AlphaFoldDB" id="A0A0S2TBT7"/>
<keyword evidence="1" id="KW-0812">Transmembrane</keyword>
<protein>
    <recommendedName>
        <fullName evidence="2">Protein-glutamine gamma-glutamyltransferase-like C-terminal domain-containing protein</fullName>
    </recommendedName>
</protein>
<keyword evidence="1" id="KW-1133">Transmembrane helix</keyword>
<feature type="transmembrane region" description="Helical" evidence="1">
    <location>
        <begin position="149"/>
        <end position="175"/>
    </location>
</feature>
<reference evidence="3" key="1">
    <citation type="submission" date="2015-10" db="EMBL/GenBank/DDBJ databases">
        <title>Description of Candidatus Tenderia electrophaga gen. nov, sp. nov., an Uncultivated Electroautotroph from a Biocathode Enrichment.</title>
        <authorList>
            <person name="Eddie B.J."/>
            <person name="Malanoski A.P."/>
            <person name="Wang Z."/>
            <person name="Hall R.J."/>
            <person name="Oh S.D."/>
            <person name="Heiner C."/>
            <person name="Lin B."/>
            <person name="Strycharz-Glaven S.M."/>
        </authorList>
    </citation>
    <scope>NUCLEOTIDE SEQUENCE [LARGE SCALE GENOMIC DNA]</scope>
    <source>
        <strain evidence="3">NRL1</strain>
    </source>
</reference>
<keyword evidence="1" id="KW-0472">Membrane</keyword>
<gene>
    <name evidence="3" type="ORF">Tel_05240</name>
</gene>
<evidence type="ECO:0000313" key="4">
    <source>
        <dbReference type="Proteomes" id="UP000055136"/>
    </source>
</evidence>
<name>A0A0S2TBT7_9GAMM</name>
<proteinExistence type="predicted"/>
<keyword evidence="4" id="KW-1185">Reference proteome</keyword>
<accession>A0A0S2TBT7</accession>
<dbReference type="Pfam" id="PF13559">
    <property type="entry name" value="DUF4129"/>
    <property type="match status" value="1"/>
</dbReference>
<sequence>MQFDQIAVKVRPRSAWESIDLGILMARNWWWPMCRAWLAVTLPAFIVLQLLLYSYPVIAIVIFWWLKPIWERPLLHILSRALFGEVPELKQTLCAFPGLAAKQWFASLTYRRLSLTRSMDLPVIQLENLKGKQRAQRLKVLHGNTGTGAGWLTFIGLHVEIILPLAFLALVAMMVPEAVEVDWQALFFMPDRGVMGGFNLLSYVVMSLVAPFYVAAGFSLYLNRRIRLEGWDLELSFRRLVQRVQTLNGVGKVAALLLAAVLACGWPPDAAMAQTLDRETAKSQIETVMADETFHSLETVRSLDWDWFSDEQQQENGFPAWLLQLIEFLAANLRFFLWVVVIALVLIFLYKQRDWLLQYVRRGSEQIPEAPLAVLFGMEMGRETLPPDVLAEVRSLWHRQQFRAAYSLLYRAALSRLMHDYNIRLRSGHTEEECRRLVVQQTGPELGDYFSELTRHWQRLAYAHRPPASDVMDGLCERWPDFFQAGATNG</sequence>
<dbReference type="KEGG" id="tee:Tel_05240"/>
<dbReference type="InterPro" id="IPR025403">
    <property type="entry name" value="TgpA-like_C"/>
</dbReference>
<feature type="transmembrane region" description="Helical" evidence="1">
    <location>
        <begin position="244"/>
        <end position="268"/>
    </location>
</feature>
<dbReference type="EMBL" id="CP013099">
    <property type="protein sequence ID" value="ALP52599.1"/>
    <property type="molecule type" value="Genomic_DNA"/>
</dbReference>
<dbReference type="Proteomes" id="UP000055136">
    <property type="component" value="Chromosome"/>
</dbReference>